<name>A0ABZ0PDB0_9PROT</name>
<evidence type="ECO:0000256" key="2">
    <source>
        <dbReference type="SAM" id="SignalP"/>
    </source>
</evidence>
<dbReference type="Gene3D" id="3.40.190.170">
    <property type="entry name" value="Bacterial extracellular solute-binding protein, family 7"/>
    <property type="match status" value="1"/>
</dbReference>
<dbReference type="InterPro" id="IPR006311">
    <property type="entry name" value="TAT_signal"/>
</dbReference>
<evidence type="ECO:0000313" key="4">
    <source>
        <dbReference type="Proteomes" id="UP001305521"/>
    </source>
</evidence>
<sequence>MTRFITRRASLAALGGGAAGLALPANHARAQAPRELRLGLITPPPHTWNQQLAAWGTRLRDASNGRFTVTLFPSGQLGNEAAMLQQLQTGALDLSLLTVSEISNRVDAFGALLAPFIARNIEEAVRMLRHPIALGLLNGLPQATGCVGFRYGMVGMRQISTREVTNTLADLRGKKVRITPAAPTRDFFNLIGMAPTPLPLPAIFEALSNGQIDGVDLDFESIINNRFQDLCRTMLLTNHFMFPAVGLMSARVFGTLAPADRELIRGTMTEALDALCDSMPEREARQGAQLRASNMQVRPTGPEFFGDAVAQFDRAWGPRAPALAQLRAAFPRG</sequence>
<dbReference type="InterPro" id="IPR038404">
    <property type="entry name" value="TRAP_DctP_sf"/>
</dbReference>
<dbReference type="PANTHER" id="PTHR33376">
    <property type="match status" value="1"/>
</dbReference>
<dbReference type="PROSITE" id="PS51318">
    <property type="entry name" value="TAT"/>
    <property type="match status" value="1"/>
</dbReference>
<evidence type="ECO:0000313" key="3">
    <source>
        <dbReference type="EMBL" id="WPB83412.1"/>
    </source>
</evidence>
<evidence type="ECO:0000256" key="1">
    <source>
        <dbReference type="ARBA" id="ARBA00022729"/>
    </source>
</evidence>
<dbReference type="CDD" id="cd13603">
    <property type="entry name" value="PBP2_TRAP_Siap_TeaA_like"/>
    <property type="match status" value="1"/>
</dbReference>
<accession>A0ABZ0PDB0</accession>
<dbReference type="EMBL" id="CP137852">
    <property type="protein sequence ID" value="WPB83412.1"/>
    <property type="molecule type" value="Genomic_DNA"/>
</dbReference>
<proteinExistence type="predicted"/>
<reference evidence="3 4" key="1">
    <citation type="submission" date="2023-11" db="EMBL/GenBank/DDBJ databases">
        <title>Arctic aerobic anoxygenic photoheterotroph Sediminicoccus rosea KRV36 adapts its photosynthesis to long days of polar summer.</title>
        <authorList>
            <person name="Tomasch J."/>
            <person name="Kopejtka K."/>
            <person name="Bily T."/>
            <person name="Gardiner A.T."/>
            <person name="Gardian Z."/>
            <person name="Shivaramu S."/>
            <person name="Koblizek M."/>
            <person name="Engelhardt F."/>
            <person name="Kaftan D."/>
        </authorList>
    </citation>
    <scope>NUCLEOTIDE SEQUENCE [LARGE SCALE GENOMIC DNA]</scope>
    <source>
        <strain evidence="3 4">R-30</strain>
    </source>
</reference>
<dbReference type="Proteomes" id="UP001305521">
    <property type="component" value="Chromosome"/>
</dbReference>
<organism evidence="3 4">
    <name type="scientific">Sediminicoccus rosea</name>
    <dbReference type="NCBI Taxonomy" id="1225128"/>
    <lineage>
        <taxon>Bacteria</taxon>
        <taxon>Pseudomonadati</taxon>
        <taxon>Pseudomonadota</taxon>
        <taxon>Alphaproteobacteria</taxon>
        <taxon>Acetobacterales</taxon>
        <taxon>Roseomonadaceae</taxon>
        <taxon>Sediminicoccus</taxon>
    </lineage>
</organism>
<gene>
    <name evidence="3" type="ORF">R9Z33_15020</name>
</gene>
<protein>
    <submittedName>
        <fullName evidence="3">TRAP transporter substrate-binding protein</fullName>
    </submittedName>
</protein>
<dbReference type="Pfam" id="PF03480">
    <property type="entry name" value="DctP"/>
    <property type="match status" value="1"/>
</dbReference>
<dbReference type="NCBIfam" id="NF037995">
    <property type="entry name" value="TRAP_S1"/>
    <property type="match status" value="1"/>
</dbReference>
<feature type="signal peptide" evidence="2">
    <location>
        <begin position="1"/>
        <end position="24"/>
    </location>
</feature>
<dbReference type="InterPro" id="IPR018389">
    <property type="entry name" value="DctP_fam"/>
</dbReference>
<keyword evidence="1 2" id="KW-0732">Signal</keyword>
<dbReference type="PANTHER" id="PTHR33376:SF2">
    <property type="entry name" value="DICARBOXYLATE-BINDING PERIPLASMIC PROTEIN"/>
    <property type="match status" value="1"/>
</dbReference>
<dbReference type="RefSeq" id="WP_318647388.1">
    <property type="nucleotide sequence ID" value="NZ_CP137852.1"/>
</dbReference>
<keyword evidence="4" id="KW-1185">Reference proteome</keyword>
<feature type="chain" id="PRO_5045545153" evidence="2">
    <location>
        <begin position="25"/>
        <end position="333"/>
    </location>
</feature>